<dbReference type="PROSITE" id="PS51379">
    <property type="entry name" value="4FE4S_FER_2"/>
    <property type="match status" value="3"/>
</dbReference>
<evidence type="ECO:0000256" key="4">
    <source>
        <dbReference type="ARBA" id="ARBA00023014"/>
    </source>
</evidence>
<keyword evidence="2" id="KW-0479">Metal-binding</keyword>
<evidence type="ECO:0000313" key="7">
    <source>
        <dbReference type="EMBL" id="MFD0738806.1"/>
    </source>
</evidence>
<evidence type="ECO:0000256" key="5">
    <source>
        <dbReference type="SAM" id="MobiDB-lite"/>
    </source>
</evidence>
<dbReference type="SUPFAM" id="SSF54862">
    <property type="entry name" value="4Fe-4S ferredoxins"/>
    <property type="match status" value="1"/>
</dbReference>
<keyword evidence="1" id="KW-0004">4Fe-4S</keyword>
<organism evidence="7 8">
    <name type="scientific">Lysobacter koreensis</name>
    <dbReference type="NCBI Taxonomy" id="266122"/>
    <lineage>
        <taxon>Bacteria</taxon>
        <taxon>Pseudomonadati</taxon>
        <taxon>Pseudomonadota</taxon>
        <taxon>Gammaproteobacteria</taxon>
        <taxon>Lysobacterales</taxon>
        <taxon>Lysobacteraceae</taxon>
        <taxon>Lysobacter</taxon>
    </lineage>
</organism>
<dbReference type="PROSITE" id="PS00198">
    <property type="entry name" value="4FE4S_FER_1"/>
    <property type="match status" value="1"/>
</dbReference>
<accession>A0ABW2YLT3</accession>
<dbReference type="Proteomes" id="UP001597090">
    <property type="component" value="Unassembled WGS sequence"/>
</dbReference>
<feature type="region of interest" description="Disordered" evidence="5">
    <location>
        <begin position="245"/>
        <end position="266"/>
    </location>
</feature>
<comment type="caution">
    <text evidence="7">The sequence shown here is derived from an EMBL/GenBank/DDBJ whole genome shotgun (WGS) entry which is preliminary data.</text>
</comment>
<keyword evidence="4" id="KW-0411">Iron-sulfur</keyword>
<dbReference type="Gene3D" id="3.30.70.20">
    <property type="match status" value="2"/>
</dbReference>
<feature type="domain" description="4Fe-4S ferredoxin-type" evidence="6">
    <location>
        <begin position="12"/>
        <end position="42"/>
    </location>
</feature>
<dbReference type="PANTHER" id="PTHR43177">
    <property type="entry name" value="PROTEIN NRFC"/>
    <property type="match status" value="1"/>
</dbReference>
<evidence type="ECO:0000256" key="2">
    <source>
        <dbReference type="ARBA" id="ARBA00022723"/>
    </source>
</evidence>
<dbReference type="Pfam" id="PF13247">
    <property type="entry name" value="Fer4_11"/>
    <property type="match status" value="1"/>
</dbReference>
<dbReference type="PANTHER" id="PTHR43177:SF3">
    <property type="entry name" value="PROTEIN NRFC HOMOLOG"/>
    <property type="match status" value="1"/>
</dbReference>
<sequence>MTALPPPSKVKMGLVIDLDTCVGCHACAVSCKEWNAGGFAAPLTDEQPYGKDPTGVWFNRVHSYEVAATDFTTPAFDPGGHDALGLRGGASATATACSSTNSLASEAAQPAMTLHFPRSCLHCEEPACVTVCPTGASYKRAADGIVLVDEAKCIGCKLCSWACPYGAREYSHVEGVMKKCTLCIDRIYNEHLDESERQPACVQACPTKARHFGDLGDPESKVSQLVAARGGVDLMPQLGYKPVNQYLPPRPRRAGNAPTEAAPAAPAEALDPAALPPLMRWLDRVLSR</sequence>
<proteinExistence type="predicted"/>
<evidence type="ECO:0000256" key="1">
    <source>
        <dbReference type="ARBA" id="ARBA00022485"/>
    </source>
</evidence>
<evidence type="ECO:0000259" key="6">
    <source>
        <dbReference type="PROSITE" id="PS51379"/>
    </source>
</evidence>
<feature type="compositionally biased region" description="Low complexity" evidence="5">
    <location>
        <begin position="257"/>
        <end position="266"/>
    </location>
</feature>
<keyword evidence="3" id="KW-0408">Iron</keyword>
<evidence type="ECO:0000313" key="8">
    <source>
        <dbReference type="Proteomes" id="UP001597090"/>
    </source>
</evidence>
<feature type="domain" description="4Fe-4S ferredoxin-type" evidence="6">
    <location>
        <begin position="144"/>
        <end position="173"/>
    </location>
</feature>
<dbReference type="InterPro" id="IPR050954">
    <property type="entry name" value="ET_IronSulfur_Cluster-Binding"/>
</dbReference>
<dbReference type="InterPro" id="IPR017900">
    <property type="entry name" value="4Fe4S_Fe_S_CS"/>
</dbReference>
<evidence type="ECO:0000256" key="3">
    <source>
        <dbReference type="ARBA" id="ARBA00023004"/>
    </source>
</evidence>
<dbReference type="InterPro" id="IPR017896">
    <property type="entry name" value="4Fe4S_Fe-S-bd"/>
</dbReference>
<reference evidence="8" key="1">
    <citation type="journal article" date="2019" name="Int. J. Syst. Evol. Microbiol.">
        <title>The Global Catalogue of Microorganisms (GCM) 10K type strain sequencing project: providing services to taxonomists for standard genome sequencing and annotation.</title>
        <authorList>
            <consortium name="The Broad Institute Genomics Platform"/>
            <consortium name="The Broad Institute Genome Sequencing Center for Infectious Disease"/>
            <person name="Wu L."/>
            <person name="Ma J."/>
        </authorList>
    </citation>
    <scope>NUCLEOTIDE SEQUENCE [LARGE SCALE GENOMIC DNA]</scope>
    <source>
        <strain evidence="8">CCUG 55491</strain>
    </source>
</reference>
<dbReference type="RefSeq" id="WP_386811788.1">
    <property type="nucleotide sequence ID" value="NZ_JBHTIH010000003.1"/>
</dbReference>
<dbReference type="CDD" id="cd10551">
    <property type="entry name" value="PsrB"/>
    <property type="match status" value="1"/>
</dbReference>
<name>A0ABW2YLT3_9GAMM</name>
<dbReference type="EMBL" id="JBHTIH010000003">
    <property type="protein sequence ID" value="MFD0738806.1"/>
    <property type="molecule type" value="Genomic_DNA"/>
</dbReference>
<keyword evidence="8" id="KW-1185">Reference proteome</keyword>
<feature type="domain" description="4Fe-4S ferredoxin-type" evidence="6">
    <location>
        <begin position="110"/>
        <end position="142"/>
    </location>
</feature>
<protein>
    <submittedName>
        <fullName evidence="7">4Fe-4S dicluster domain-containing protein</fullName>
    </submittedName>
</protein>
<gene>
    <name evidence="7" type="ORF">ACFQZQ_05885</name>
</gene>